<name>A0AAX4HKF9_9BACT</name>
<keyword evidence="1" id="KW-0547">Nucleotide-binding</keyword>
<reference evidence="3 4" key="1">
    <citation type="submission" date="2023-11" db="EMBL/GenBank/DDBJ databases">
        <title>Peredibacter starrii A3.12.</title>
        <authorList>
            <person name="Mitchell R.J."/>
        </authorList>
    </citation>
    <scope>NUCLEOTIDE SEQUENCE [LARGE SCALE GENOMIC DNA]</scope>
    <source>
        <strain evidence="3 4">A3.12</strain>
    </source>
</reference>
<dbReference type="SUPFAM" id="SSF56059">
    <property type="entry name" value="Glutathione synthetase ATP-binding domain-like"/>
    <property type="match status" value="1"/>
</dbReference>
<dbReference type="GO" id="GO:0046872">
    <property type="term" value="F:metal ion binding"/>
    <property type="evidence" value="ECO:0007669"/>
    <property type="project" value="InterPro"/>
</dbReference>
<organism evidence="3 4">
    <name type="scientific">Peredibacter starrii</name>
    <dbReference type="NCBI Taxonomy" id="28202"/>
    <lineage>
        <taxon>Bacteria</taxon>
        <taxon>Pseudomonadati</taxon>
        <taxon>Bdellovibrionota</taxon>
        <taxon>Bacteriovoracia</taxon>
        <taxon>Bacteriovoracales</taxon>
        <taxon>Bacteriovoracaceae</taxon>
        <taxon>Peredibacter</taxon>
    </lineage>
</organism>
<dbReference type="Pfam" id="PF08443">
    <property type="entry name" value="RimK"/>
    <property type="match status" value="1"/>
</dbReference>
<dbReference type="RefSeq" id="WP_321390913.1">
    <property type="nucleotide sequence ID" value="NZ_CP139487.1"/>
</dbReference>
<evidence type="ECO:0000313" key="3">
    <source>
        <dbReference type="EMBL" id="WPU63708.1"/>
    </source>
</evidence>
<dbReference type="GO" id="GO:0009432">
    <property type="term" value="P:SOS response"/>
    <property type="evidence" value="ECO:0007669"/>
    <property type="project" value="TreeGrafter"/>
</dbReference>
<dbReference type="AlphaFoldDB" id="A0AAX4HKF9"/>
<gene>
    <name evidence="3" type="ORF">SOO65_13515</name>
</gene>
<dbReference type="PANTHER" id="PTHR21621:SF0">
    <property type="entry name" value="BETA-CITRYLGLUTAMATE SYNTHASE B-RELATED"/>
    <property type="match status" value="1"/>
</dbReference>
<proteinExistence type="predicted"/>
<dbReference type="GO" id="GO:0018169">
    <property type="term" value="F:ribosomal S6-glutamic acid ligase activity"/>
    <property type="evidence" value="ECO:0007669"/>
    <property type="project" value="TreeGrafter"/>
</dbReference>
<evidence type="ECO:0000256" key="1">
    <source>
        <dbReference type="PROSITE-ProRule" id="PRU00409"/>
    </source>
</evidence>
<evidence type="ECO:0000313" key="4">
    <source>
        <dbReference type="Proteomes" id="UP001324634"/>
    </source>
</evidence>
<feature type="domain" description="ATP-grasp" evidence="2">
    <location>
        <begin position="86"/>
        <end position="266"/>
    </location>
</feature>
<dbReference type="Gene3D" id="3.30.470.20">
    <property type="entry name" value="ATP-grasp fold, B domain"/>
    <property type="match status" value="1"/>
</dbReference>
<dbReference type="GO" id="GO:0005737">
    <property type="term" value="C:cytoplasm"/>
    <property type="evidence" value="ECO:0007669"/>
    <property type="project" value="TreeGrafter"/>
</dbReference>
<dbReference type="EMBL" id="CP139487">
    <property type="protein sequence ID" value="WPU63708.1"/>
    <property type="molecule type" value="Genomic_DNA"/>
</dbReference>
<dbReference type="PROSITE" id="PS50975">
    <property type="entry name" value="ATP_GRASP"/>
    <property type="match status" value="1"/>
</dbReference>
<keyword evidence="1" id="KW-0067">ATP-binding</keyword>
<protein>
    <recommendedName>
        <fullName evidence="2">ATP-grasp domain-containing protein</fullName>
    </recommendedName>
</protein>
<keyword evidence="4" id="KW-1185">Reference proteome</keyword>
<dbReference type="InterPro" id="IPR013651">
    <property type="entry name" value="ATP-grasp_RimK-type"/>
</dbReference>
<dbReference type="PANTHER" id="PTHR21621">
    <property type="entry name" value="RIBOSOMAL PROTEIN S6 MODIFICATION PROTEIN"/>
    <property type="match status" value="1"/>
</dbReference>
<dbReference type="GO" id="GO:0005524">
    <property type="term" value="F:ATP binding"/>
    <property type="evidence" value="ECO:0007669"/>
    <property type="project" value="UniProtKB-UniRule"/>
</dbReference>
<accession>A0AAX4HKF9</accession>
<dbReference type="KEGG" id="psti:SOO65_13515"/>
<dbReference type="InterPro" id="IPR011761">
    <property type="entry name" value="ATP-grasp"/>
</dbReference>
<dbReference type="Proteomes" id="UP001324634">
    <property type="component" value="Chromosome"/>
</dbReference>
<evidence type="ECO:0000259" key="2">
    <source>
        <dbReference type="PROSITE" id="PS50975"/>
    </source>
</evidence>
<sequence>MKNKLCVIAKNKETYFVKRLTEEVGQVELFDPWSDYLLPEADFYLVRTTGIYGNDLDLMFIKGLPTNKVVNPHDVLKRFRSKPTQFDWFDEKDIPALPWMSIKGGDLINIERFFRLYPKVVVKPHVGQGGWGIEALTWDEFKSWWKKKKGVDEDYLIQPLVRDARELRYFFLKGQSPIVFERTAKSGIVANFQREGAATVVEFPAEHQAIINSLIQASGAHYGAIDLFIHEDGRLSILELNTVPGIQQLEKVSNQNVIKLLLESLNKI</sequence>